<proteinExistence type="predicted"/>
<dbReference type="EMBL" id="ADLK01000042">
    <property type="protein sequence ID" value="KMW13991.1"/>
    <property type="molecule type" value="Genomic_DNA"/>
</dbReference>
<name>A0A0J9BPC3_9FIRM</name>
<keyword evidence="3" id="KW-0472">Membrane</keyword>
<dbReference type="Pfam" id="PF09479">
    <property type="entry name" value="Flg_new"/>
    <property type="match status" value="3"/>
</dbReference>
<dbReference type="Gene3D" id="2.60.40.4270">
    <property type="entry name" value="Listeria-Bacteroides repeat domain"/>
    <property type="match status" value="3"/>
</dbReference>
<feature type="transmembrane region" description="Helical" evidence="3">
    <location>
        <begin position="1283"/>
        <end position="1305"/>
    </location>
</feature>
<dbReference type="PATRIC" id="fig|742734.4.peg.5277"/>
<dbReference type="GO" id="GO:0030313">
    <property type="term" value="C:cell envelope"/>
    <property type="evidence" value="ECO:0007669"/>
    <property type="project" value="UniProtKB-SubCell"/>
</dbReference>
<dbReference type="InterPro" id="IPR042229">
    <property type="entry name" value="Listeria/Bacterioides_rpt_sf"/>
</dbReference>
<dbReference type="OrthoDB" id="2053604at2"/>
<feature type="region of interest" description="Disordered" evidence="2">
    <location>
        <begin position="40"/>
        <end position="69"/>
    </location>
</feature>
<feature type="compositionally biased region" description="Basic and acidic residues" evidence="2">
    <location>
        <begin position="971"/>
        <end position="993"/>
    </location>
</feature>
<protein>
    <submittedName>
        <fullName evidence="4">Uncharacterized protein</fullName>
    </submittedName>
</protein>
<sequence length="1313" mass="148059">MQLKGLGMIVLMTAMLTNSIVYAGSLISDGTGGGALRKVRENVSKSSPSEASPSEASPSEATPSEPQVRMGTPVVEIDFESAEPEDVPSWYTKIKGRLLGGRTHYEFEDRYGNIQHRIYGYYDEETDAEWYECDERGRVTNESQWIDLLWEDWVLAPLRWESAEVGIDITCELSCQLYGVDDHIVNSMDFEVVDSELGENYDGTFYDVWWLGEDLLKHNSPVRYFIYGRAVNAEMEDKWLECTESGVIIDKVNMLKPSQVPSWYIKGSRGTVDLYFFVDRTGCPQYRIYTVSSGIMGWYACDEKGNLSDSRAVDIQSEDMVLAPYRYKSAGITDSELQTFLYGENIEVQQNGRIGSEVLSGSNYDNTRYDFLHIYGNVQEGSDSDSYYLYGTIVNSEIDEADLDPCWYRCDEQGKVLGNALNYKYPDPGIMPLSLSRGADVTAVEKTLAGSSNVTIFTASDIPNGGRLIIDCGLAKKYGNQVAINDYLGASNSKHKVIIFYKADKAWTNLQYYHETWAEGHKWVYAPIDENAYWYAGSKMNLSSHWSWSISEVNAGGYYYDSDSEGSTWSPIPMKTDYFTMVRQHTYGDWSIVKAATCTETGLKKRTCAGCGTAETQVTSALGHLWENNYYTGADDGTYYKRCVRNGCNSKTDVKNNPYTVTFLSNNGEEKAEVQDFVYNITQPLKANNFKKDHHSFINWSEQPDGSGAVYYDKESVNNLTPVYSGNLQLYAQWQPDQYDITYHDSLDGTQNITKALSYTLNLGELPVFTRPGYTQIGFGTDRTGGEKITEETAVPGSDTTYYAQWSPNQYDLIFHTQDSFWGSRKKTVTYDSAIGILPTPSMEAYKFLGWYAEPYSHIYQEGIMFGEQRPSDLKKVAETDIYQVAGDLQVYAYFTLIYRDIGNGTNQRPGPDGDLDTEDDTFYLNGRDGLAGTRDDKRIYPGQDGQYGTEDDYYMDEKELKIYSGPDKTFQTKDDYRDNKDGTNTRPGQDHEFETADDILAFNGLDGISGTKDDWVDNSCDYPGTNLRPGMDGIFGTKDDEVYWNGPDGEAGTEDDRLIYPGLDGQLGTKDDWVDNSCDYPGTNLRPGLDGVFGTEDDEVYWNGPDGKPGTEDDRLIHPGPDGQYGTEDDCYDNKEKQEGTNVRPGPDGIFGTEDDELWMNGPDQLPGTKDDMKYMRGNSSGGSGGFSVGRLVGRSVLKPLFEIGENDGEITSLQSRGLLSSVYMGLNRLKEDQLIIHTETDEVQKELIKKRQETVDMEQENGEEVTDWHQQIKQNYKDTIYYIQMMEFLIILLFLLCISGYLFQTFSKKNM</sequence>
<keyword evidence="3" id="KW-1133">Transmembrane helix</keyword>
<reference evidence="4 5" key="1">
    <citation type="submission" date="2011-04" db="EMBL/GenBank/DDBJ databases">
        <title>The Genome Sequence of Clostridium citroniae WAL-19142.</title>
        <authorList>
            <consortium name="The Broad Institute Genome Sequencing Platform"/>
            <person name="Earl A."/>
            <person name="Ward D."/>
            <person name="Feldgarden M."/>
            <person name="Gevers D."/>
            <person name="Warren Y.A."/>
            <person name="Tyrrell K.L."/>
            <person name="Citron D.M."/>
            <person name="Goldstein E.J."/>
            <person name="Daigneault M."/>
            <person name="Allen-Vercoe E."/>
            <person name="Young S.K."/>
            <person name="Zeng Q."/>
            <person name="Gargeya S."/>
            <person name="Fitzgerald M."/>
            <person name="Haas B."/>
            <person name="Abouelleil A."/>
            <person name="Alvarado L."/>
            <person name="Arachchi H.M."/>
            <person name="Berlin A."/>
            <person name="Brown A."/>
            <person name="Chapman S.B."/>
            <person name="Chen Z."/>
            <person name="Dunbar C."/>
            <person name="Freedman E."/>
            <person name="Gearin G."/>
            <person name="Gellesch M."/>
            <person name="Goldberg J."/>
            <person name="Griggs A."/>
            <person name="Gujja S."/>
            <person name="Heilman E.R."/>
            <person name="Heiman D."/>
            <person name="Howarth C."/>
            <person name="Larson L."/>
            <person name="Lui A."/>
            <person name="MacDonald P.J."/>
            <person name="Mehta T."/>
            <person name="Montmayeur A."/>
            <person name="Murphy C."/>
            <person name="Neiman D."/>
            <person name="Pearson M."/>
            <person name="Priest M."/>
            <person name="Roberts A."/>
            <person name="Saif S."/>
            <person name="Shea T."/>
            <person name="Shenoy N."/>
            <person name="Sisk P."/>
            <person name="Stolte C."/>
            <person name="Sykes S."/>
            <person name="White J."/>
            <person name="Yandava C."/>
            <person name="Wortman J."/>
            <person name="Nusbaum C."/>
            <person name="Birren B."/>
        </authorList>
    </citation>
    <scope>NUCLEOTIDE SEQUENCE [LARGE SCALE GENOMIC DNA]</scope>
    <source>
        <strain evidence="4 5">WAL-19142</strain>
    </source>
</reference>
<accession>A0A0J9BPC3</accession>
<dbReference type="Proteomes" id="UP000037392">
    <property type="component" value="Unassembled WGS sequence"/>
</dbReference>
<evidence type="ECO:0000313" key="4">
    <source>
        <dbReference type="EMBL" id="KMW13991.1"/>
    </source>
</evidence>
<comment type="caution">
    <text evidence="4">The sequence shown here is derived from an EMBL/GenBank/DDBJ whole genome shotgun (WGS) entry which is preliminary data.</text>
</comment>
<feature type="region of interest" description="Disordered" evidence="2">
    <location>
        <begin position="966"/>
        <end position="993"/>
    </location>
</feature>
<evidence type="ECO:0000256" key="3">
    <source>
        <dbReference type="SAM" id="Phobius"/>
    </source>
</evidence>
<comment type="subcellular location">
    <subcellularLocation>
        <location evidence="1">Cell envelope</location>
    </subcellularLocation>
</comment>
<gene>
    <name evidence="4" type="ORF">HMPREF9470_04930</name>
</gene>
<organism evidence="4 5">
    <name type="scientific">[Clostridium] citroniae WAL-19142</name>
    <dbReference type="NCBI Taxonomy" id="742734"/>
    <lineage>
        <taxon>Bacteria</taxon>
        <taxon>Bacillati</taxon>
        <taxon>Bacillota</taxon>
        <taxon>Clostridia</taxon>
        <taxon>Lachnospirales</taxon>
        <taxon>Lachnospiraceae</taxon>
        <taxon>Enterocloster</taxon>
    </lineage>
</organism>
<keyword evidence="3" id="KW-0812">Transmembrane</keyword>
<feature type="region of interest" description="Disordered" evidence="2">
    <location>
        <begin position="1107"/>
        <end position="1130"/>
    </location>
</feature>
<evidence type="ECO:0000256" key="1">
    <source>
        <dbReference type="ARBA" id="ARBA00004196"/>
    </source>
</evidence>
<dbReference type="InterPro" id="IPR013378">
    <property type="entry name" value="InlB-like_B-rpt"/>
</dbReference>
<feature type="compositionally biased region" description="Low complexity" evidence="2">
    <location>
        <begin position="46"/>
        <end position="66"/>
    </location>
</feature>
<evidence type="ECO:0000256" key="2">
    <source>
        <dbReference type="SAM" id="MobiDB-lite"/>
    </source>
</evidence>
<feature type="region of interest" description="Disordered" evidence="2">
    <location>
        <begin position="905"/>
        <end position="951"/>
    </location>
</feature>
<evidence type="ECO:0000313" key="5">
    <source>
        <dbReference type="Proteomes" id="UP000037392"/>
    </source>
</evidence>